<organism evidence="2 3">
    <name type="scientific">Jiangella anatolica</name>
    <dbReference type="NCBI Taxonomy" id="2670374"/>
    <lineage>
        <taxon>Bacteria</taxon>
        <taxon>Bacillati</taxon>
        <taxon>Actinomycetota</taxon>
        <taxon>Actinomycetes</taxon>
        <taxon>Jiangellales</taxon>
        <taxon>Jiangellaceae</taxon>
        <taxon>Jiangella</taxon>
    </lineage>
</organism>
<feature type="region of interest" description="Disordered" evidence="1">
    <location>
        <begin position="1"/>
        <end position="67"/>
    </location>
</feature>
<evidence type="ECO:0000256" key="1">
    <source>
        <dbReference type="SAM" id="MobiDB-lite"/>
    </source>
</evidence>
<proteinExistence type="predicted"/>
<feature type="compositionally biased region" description="Low complexity" evidence="1">
    <location>
        <begin position="43"/>
        <end position="58"/>
    </location>
</feature>
<keyword evidence="3" id="KW-1185">Reference proteome</keyword>
<evidence type="ECO:0000313" key="2">
    <source>
        <dbReference type="EMBL" id="PZF82805.1"/>
    </source>
</evidence>
<gene>
    <name evidence="2" type="ORF">C1I92_14915</name>
</gene>
<comment type="caution">
    <text evidence="2">The sequence shown here is derived from an EMBL/GenBank/DDBJ whole genome shotgun (WGS) entry which is preliminary data.</text>
</comment>
<accession>A0A2W2B695</accession>
<dbReference type="EMBL" id="POTW01000032">
    <property type="protein sequence ID" value="PZF82805.1"/>
    <property type="molecule type" value="Genomic_DNA"/>
</dbReference>
<protein>
    <submittedName>
        <fullName evidence="2">Uncharacterized protein</fullName>
    </submittedName>
</protein>
<reference evidence="2 3" key="1">
    <citation type="submission" date="2018-01" db="EMBL/GenBank/DDBJ databases">
        <title>Draft genome sequence of Jiangella sp. GTF31.</title>
        <authorList>
            <person name="Sahin N."/>
            <person name="Ay H."/>
            <person name="Saygin H."/>
        </authorList>
    </citation>
    <scope>NUCLEOTIDE SEQUENCE [LARGE SCALE GENOMIC DNA]</scope>
    <source>
        <strain evidence="2 3">GTF31</strain>
    </source>
</reference>
<sequence length="67" mass="6925">MRALWWAGTLRRPRREPSGAGGARREAPASSTPSVRTHAGDRAIASASSNAGSQSAPADLIERIGVA</sequence>
<name>A0A2W2B695_9ACTN</name>
<dbReference type="Proteomes" id="UP000248764">
    <property type="component" value="Unassembled WGS sequence"/>
</dbReference>
<dbReference type="AlphaFoldDB" id="A0A2W2B695"/>
<evidence type="ECO:0000313" key="3">
    <source>
        <dbReference type="Proteomes" id="UP000248764"/>
    </source>
</evidence>